<gene>
    <name evidence="7" type="ORF">GCM10022254_36630</name>
</gene>
<evidence type="ECO:0000259" key="6">
    <source>
        <dbReference type="SMART" id="SM00829"/>
    </source>
</evidence>
<evidence type="ECO:0000256" key="3">
    <source>
        <dbReference type="ARBA" id="ARBA00022833"/>
    </source>
</evidence>
<sequence length="348" mass="35927">MKALVFKGPGSVAVEDIDDPRVGGPRDAVVRVRLSAICGSDLHIYNDHVPGLYAGMPMGHEYMGEVVAVGEDVASVRPGDEVVGSFTLACGSCEHCAAGRFNHCASGRGYGFGPLFGDCGGTQAELVLVPDADVNLLAKPASVSDDDALLVGDIMSTAWYACRRGRVAEGDVVLVVGAGPVGVLCAMAARAQGAARVVLADTVPDRLVQAREIVDAETVAVGPESLPAAFGALVPSRADVVIESAGLPAALLDALECVRDGGTVSVIGVHGEESMEIPSGAMFRRGIDLQMCGPCNVQGVWREVMAAVEAGRLAPGAVISHRMTLAEGPHGYELFAARRAMKIVLDIG</sequence>
<accession>A0ABP8C5H5</accession>
<dbReference type="InterPro" id="IPR013154">
    <property type="entry name" value="ADH-like_N"/>
</dbReference>
<dbReference type="SMART" id="SM00829">
    <property type="entry name" value="PKS_ER"/>
    <property type="match status" value="1"/>
</dbReference>
<evidence type="ECO:0000256" key="2">
    <source>
        <dbReference type="ARBA" id="ARBA00022723"/>
    </source>
</evidence>
<dbReference type="Pfam" id="PF00107">
    <property type="entry name" value="ADH_zinc_N"/>
    <property type="match status" value="1"/>
</dbReference>
<dbReference type="Gene3D" id="3.40.50.720">
    <property type="entry name" value="NAD(P)-binding Rossmann-like Domain"/>
    <property type="match status" value="1"/>
</dbReference>
<evidence type="ECO:0000313" key="8">
    <source>
        <dbReference type="Proteomes" id="UP001501710"/>
    </source>
</evidence>
<proteinExistence type="inferred from homology"/>
<feature type="domain" description="Enoyl reductase (ER)" evidence="6">
    <location>
        <begin position="10"/>
        <end position="345"/>
    </location>
</feature>
<keyword evidence="2 5" id="KW-0479">Metal-binding</keyword>
<dbReference type="PANTHER" id="PTHR42813">
    <property type="entry name" value="ZINC-TYPE ALCOHOL DEHYDROGENASE-LIKE"/>
    <property type="match status" value="1"/>
</dbReference>
<dbReference type="InterPro" id="IPR011032">
    <property type="entry name" value="GroES-like_sf"/>
</dbReference>
<dbReference type="SUPFAM" id="SSF50129">
    <property type="entry name" value="GroES-like"/>
    <property type="match status" value="1"/>
</dbReference>
<dbReference type="Proteomes" id="UP001501710">
    <property type="component" value="Unassembled WGS sequence"/>
</dbReference>
<keyword evidence="8" id="KW-1185">Reference proteome</keyword>
<dbReference type="Pfam" id="PF08240">
    <property type="entry name" value="ADH_N"/>
    <property type="match status" value="1"/>
</dbReference>
<dbReference type="SUPFAM" id="SSF51735">
    <property type="entry name" value="NAD(P)-binding Rossmann-fold domains"/>
    <property type="match status" value="1"/>
</dbReference>
<evidence type="ECO:0000256" key="1">
    <source>
        <dbReference type="ARBA" id="ARBA00001947"/>
    </source>
</evidence>
<dbReference type="RefSeq" id="WP_344898110.1">
    <property type="nucleotide sequence ID" value="NZ_BAABAS010000007.1"/>
</dbReference>
<comment type="similarity">
    <text evidence="5">Belongs to the zinc-containing alcohol dehydrogenase family.</text>
</comment>
<dbReference type="Gene3D" id="3.90.180.10">
    <property type="entry name" value="Medium-chain alcohol dehydrogenases, catalytic domain"/>
    <property type="match status" value="1"/>
</dbReference>
<dbReference type="InterPro" id="IPR013149">
    <property type="entry name" value="ADH-like_C"/>
</dbReference>
<dbReference type="EMBL" id="BAABAS010000007">
    <property type="protein sequence ID" value="GAA4233666.1"/>
    <property type="molecule type" value="Genomic_DNA"/>
</dbReference>
<dbReference type="InterPro" id="IPR002328">
    <property type="entry name" value="ADH_Zn_CS"/>
</dbReference>
<protein>
    <submittedName>
        <fullName evidence="7">Zinc-dependent alcohol dehydrogenase</fullName>
    </submittedName>
</protein>
<evidence type="ECO:0000256" key="5">
    <source>
        <dbReference type="RuleBase" id="RU361277"/>
    </source>
</evidence>
<reference evidence="8" key="1">
    <citation type="journal article" date="2019" name="Int. J. Syst. Evol. Microbiol.">
        <title>The Global Catalogue of Microorganisms (GCM) 10K type strain sequencing project: providing services to taxonomists for standard genome sequencing and annotation.</title>
        <authorList>
            <consortium name="The Broad Institute Genomics Platform"/>
            <consortium name="The Broad Institute Genome Sequencing Center for Infectious Disease"/>
            <person name="Wu L."/>
            <person name="Ma J."/>
        </authorList>
    </citation>
    <scope>NUCLEOTIDE SEQUENCE [LARGE SCALE GENOMIC DNA]</scope>
    <source>
        <strain evidence="8">JCM 17440</strain>
    </source>
</reference>
<comment type="caution">
    <text evidence="7">The sequence shown here is derived from an EMBL/GenBank/DDBJ whole genome shotgun (WGS) entry which is preliminary data.</text>
</comment>
<comment type="cofactor">
    <cofactor evidence="1 5">
        <name>Zn(2+)</name>
        <dbReference type="ChEBI" id="CHEBI:29105"/>
    </cofactor>
</comment>
<evidence type="ECO:0000256" key="4">
    <source>
        <dbReference type="ARBA" id="ARBA00023002"/>
    </source>
</evidence>
<name>A0ABP8C5H5_9ACTN</name>
<keyword evidence="3 5" id="KW-0862">Zinc</keyword>
<dbReference type="PROSITE" id="PS00059">
    <property type="entry name" value="ADH_ZINC"/>
    <property type="match status" value="1"/>
</dbReference>
<dbReference type="InterPro" id="IPR020843">
    <property type="entry name" value="ER"/>
</dbReference>
<dbReference type="InterPro" id="IPR036291">
    <property type="entry name" value="NAD(P)-bd_dom_sf"/>
</dbReference>
<evidence type="ECO:0000313" key="7">
    <source>
        <dbReference type="EMBL" id="GAA4233666.1"/>
    </source>
</evidence>
<dbReference type="PANTHER" id="PTHR42813:SF2">
    <property type="entry name" value="DEHYDROGENASE, ZINC-CONTAINING, PUTATIVE (AFU_ORTHOLOGUE AFUA_2G02810)-RELATED"/>
    <property type="match status" value="1"/>
</dbReference>
<keyword evidence="4" id="KW-0560">Oxidoreductase</keyword>
<organism evidence="7 8">
    <name type="scientific">Actinomadura meridiana</name>
    <dbReference type="NCBI Taxonomy" id="559626"/>
    <lineage>
        <taxon>Bacteria</taxon>
        <taxon>Bacillati</taxon>
        <taxon>Actinomycetota</taxon>
        <taxon>Actinomycetes</taxon>
        <taxon>Streptosporangiales</taxon>
        <taxon>Thermomonosporaceae</taxon>
        <taxon>Actinomadura</taxon>
    </lineage>
</organism>